<dbReference type="EMBL" id="JAPEVG010000108">
    <property type="protein sequence ID" value="KAJ8482692.1"/>
    <property type="molecule type" value="Genomic_DNA"/>
</dbReference>
<dbReference type="InterPro" id="IPR011032">
    <property type="entry name" value="GroES-like_sf"/>
</dbReference>
<dbReference type="InterPro" id="IPR036291">
    <property type="entry name" value="NAD(P)-bd_dom_sf"/>
</dbReference>
<evidence type="ECO:0000256" key="1">
    <source>
        <dbReference type="ARBA" id="ARBA00001947"/>
    </source>
</evidence>
<dbReference type="SUPFAM" id="SSF51735">
    <property type="entry name" value="NAD(P)-binding Rossmann-fold domains"/>
    <property type="match status" value="1"/>
</dbReference>
<dbReference type="AlphaFoldDB" id="A0AAD7TUE9"/>
<evidence type="ECO:0000313" key="8">
    <source>
        <dbReference type="Proteomes" id="UP001215151"/>
    </source>
</evidence>
<evidence type="ECO:0000256" key="5">
    <source>
        <dbReference type="RuleBase" id="RU361277"/>
    </source>
</evidence>
<evidence type="ECO:0000259" key="6">
    <source>
        <dbReference type="SMART" id="SM00829"/>
    </source>
</evidence>
<dbReference type="InterPro" id="IPR013154">
    <property type="entry name" value="ADH-like_N"/>
</dbReference>
<comment type="cofactor">
    <cofactor evidence="1 5">
        <name>Zn(2+)</name>
        <dbReference type="ChEBI" id="CHEBI:29105"/>
    </cofactor>
</comment>
<dbReference type="GO" id="GO:0008270">
    <property type="term" value="F:zinc ion binding"/>
    <property type="evidence" value="ECO:0007669"/>
    <property type="project" value="InterPro"/>
</dbReference>
<dbReference type="SUPFAM" id="SSF50129">
    <property type="entry name" value="GroES-like"/>
    <property type="match status" value="1"/>
</dbReference>
<sequence>MAAQKELEFKGYAMTDPSAWSSLTVTPFQPKNFGPEDVEVAITHCGVCGSDLHTLTGGWGAANIPLIVGHEIVGKVTRVGEKVKDIKPGDRVGVGAQVGSCLKCRACNDNYENYCPGMIHTYNHQYPDGVKTQGGYSTGIRAHERFVFPIPEKLESRYAASMLCAGVTVFSPLKAYGCGPGKKVGVIGIGGLGHYAVLFAKAMGAEVWAFTRGTAKAEDVKKMGADHVVDTTVDGYWKDLEMTFDILISTVDHFPAGVSLRSILSMLYVHGKYITVGLPDVDQPLPSLHPFDITNNGCLIGGSHIGSKEDMMEMLQLAAEKDIKPWIEELPMKDAGKALEGVKAGKVRYRYVLKQDIAPVE</sequence>
<proteinExistence type="inferred from homology"/>
<dbReference type="Pfam" id="PF00107">
    <property type="entry name" value="ADH_zinc_N"/>
    <property type="match status" value="1"/>
</dbReference>
<dbReference type="SMART" id="SM00829">
    <property type="entry name" value="PKS_ER"/>
    <property type="match status" value="1"/>
</dbReference>
<dbReference type="InterPro" id="IPR013149">
    <property type="entry name" value="ADH-like_C"/>
</dbReference>
<keyword evidence="8" id="KW-1185">Reference proteome</keyword>
<keyword evidence="2 5" id="KW-0479">Metal-binding</keyword>
<evidence type="ECO:0000256" key="2">
    <source>
        <dbReference type="ARBA" id="ARBA00022723"/>
    </source>
</evidence>
<comment type="caution">
    <text evidence="7">The sequence shown here is derived from an EMBL/GenBank/DDBJ whole genome shotgun (WGS) entry which is preliminary data.</text>
</comment>
<protein>
    <recommendedName>
        <fullName evidence="6">Enoyl reductase (ER) domain-containing protein</fullName>
    </recommendedName>
</protein>
<gene>
    <name evidence="7" type="ORF">ONZ51_g5171</name>
</gene>
<dbReference type="CDD" id="cd05283">
    <property type="entry name" value="CAD1"/>
    <property type="match status" value="1"/>
</dbReference>
<dbReference type="InterPro" id="IPR020843">
    <property type="entry name" value="ER"/>
</dbReference>
<dbReference type="Proteomes" id="UP001215151">
    <property type="component" value="Unassembled WGS sequence"/>
</dbReference>
<dbReference type="InterPro" id="IPR002328">
    <property type="entry name" value="ADH_Zn_CS"/>
</dbReference>
<dbReference type="Gene3D" id="3.90.180.10">
    <property type="entry name" value="Medium-chain alcohol dehydrogenases, catalytic domain"/>
    <property type="match status" value="1"/>
</dbReference>
<keyword evidence="4" id="KW-0560">Oxidoreductase</keyword>
<keyword evidence="3 5" id="KW-0862">Zinc</keyword>
<evidence type="ECO:0000256" key="3">
    <source>
        <dbReference type="ARBA" id="ARBA00022833"/>
    </source>
</evidence>
<dbReference type="Pfam" id="PF08240">
    <property type="entry name" value="ADH_N"/>
    <property type="match status" value="1"/>
</dbReference>
<feature type="domain" description="Enoyl reductase (ER)" evidence="6">
    <location>
        <begin position="18"/>
        <end position="353"/>
    </location>
</feature>
<dbReference type="FunFam" id="3.40.50.720:FF:000022">
    <property type="entry name" value="Cinnamyl alcohol dehydrogenase"/>
    <property type="match status" value="1"/>
</dbReference>
<dbReference type="PROSITE" id="PS00059">
    <property type="entry name" value="ADH_ZINC"/>
    <property type="match status" value="1"/>
</dbReference>
<accession>A0AAD7TUE9</accession>
<dbReference type="Gene3D" id="3.40.50.720">
    <property type="entry name" value="NAD(P)-binding Rossmann-like Domain"/>
    <property type="match status" value="1"/>
</dbReference>
<name>A0AAD7TUE9_9APHY</name>
<reference evidence="7" key="1">
    <citation type="submission" date="2022-11" db="EMBL/GenBank/DDBJ databases">
        <title>Genome Sequence of Cubamyces cubensis.</title>
        <authorList>
            <person name="Buettner E."/>
        </authorList>
    </citation>
    <scope>NUCLEOTIDE SEQUENCE</scope>
    <source>
        <strain evidence="7">MPL-01</strain>
    </source>
</reference>
<evidence type="ECO:0000256" key="4">
    <source>
        <dbReference type="ARBA" id="ARBA00023002"/>
    </source>
</evidence>
<dbReference type="InterPro" id="IPR047109">
    <property type="entry name" value="CAD-like"/>
</dbReference>
<dbReference type="GO" id="GO:0016616">
    <property type="term" value="F:oxidoreductase activity, acting on the CH-OH group of donors, NAD or NADP as acceptor"/>
    <property type="evidence" value="ECO:0007669"/>
    <property type="project" value="InterPro"/>
</dbReference>
<dbReference type="PROSITE" id="PS00065">
    <property type="entry name" value="D_2_HYDROXYACID_DH_1"/>
    <property type="match status" value="1"/>
</dbReference>
<dbReference type="PANTHER" id="PTHR42683">
    <property type="entry name" value="ALDEHYDE REDUCTASE"/>
    <property type="match status" value="1"/>
</dbReference>
<evidence type="ECO:0000313" key="7">
    <source>
        <dbReference type="EMBL" id="KAJ8482692.1"/>
    </source>
</evidence>
<comment type="similarity">
    <text evidence="5">Belongs to the zinc-containing alcohol dehydrogenase family.</text>
</comment>
<organism evidence="7 8">
    <name type="scientific">Trametes cubensis</name>
    <dbReference type="NCBI Taxonomy" id="1111947"/>
    <lineage>
        <taxon>Eukaryota</taxon>
        <taxon>Fungi</taxon>
        <taxon>Dikarya</taxon>
        <taxon>Basidiomycota</taxon>
        <taxon>Agaricomycotina</taxon>
        <taxon>Agaricomycetes</taxon>
        <taxon>Polyporales</taxon>
        <taxon>Polyporaceae</taxon>
        <taxon>Trametes</taxon>
    </lineage>
</organism>
<dbReference type="InterPro" id="IPR029752">
    <property type="entry name" value="D-isomer_DH_CS1"/>
</dbReference>